<name>A0ABW4CZP8_9LACO</name>
<dbReference type="SUPFAM" id="SSF47413">
    <property type="entry name" value="lambda repressor-like DNA-binding domains"/>
    <property type="match status" value="1"/>
</dbReference>
<dbReference type="InterPro" id="IPR001387">
    <property type="entry name" value="Cro/C1-type_HTH"/>
</dbReference>
<dbReference type="RefSeq" id="WP_125756503.1">
    <property type="nucleotide sequence ID" value="NZ_JBHTOK010000071.1"/>
</dbReference>
<dbReference type="Proteomes" id="UP001597212">
    <property type="component" value="Unassembled WGS sequence"/>
</dbReference>
<sequence length="56" mass="6256">MKAGELVKQYRNAQDMSQTTLSDWSGVSQTTISAIEHGADPTWGNMRKLAIALYRK</sequence>
<reference evidence="3" key="1">
    <citation type="journal article" date="2019" name="Int. J. Syst. Evol. Microbiol.">
        <title>The Global Catalogue of Microorganisms (GCM) 10K type strain sequencing project: providing services to taxonomists for standard genome sequencing and annotation.</title>
        <authorList>
            <consortium name="The Broad Institute Genomics Platform"/>
            <consortium name="The Broad Institute Genome Sequencing Center for Infectious Disease"/>
            <person name="Wu L."/>
            <person name="Ma J."/>
        </authorList>
    </citation>
    <scope>NUCLEOTIDE SEQUENCE [LARGE SCALE GENOMIC DNA]</scope>
    <source>
        <strain evidence="3">CCM 8912</strain>
    </source>
</reference>
<comment type="caution">
    <text evidence="2">The sequence shown here is derived from an EMBL/GenBank/DDBJ whole genome shotgun (WGS) entry which is preliminary data.</text>
</comment>
<evidence type="ECO:0000313" key="3">
    <source>
        <dbReference type="Proteomes" id="UP001597212"/>
    </source>
</evidence>
<organism evidence="2 3">
    <name type="scientific">Lacticaseibacillus hegangensis</name>
    <dbReference type="NCBI Taxonomy" id="2486010"/>
    <lineage>
        <taxon>Bacteria</taxon>
        <taxon>Bacillati</taxon>
        <taxon>Bacillota</taxon>
        <taxon>Bacilli</taxon>
        <taxon>Lactobacillales</taxon>
        <taxon>Lactobacillaceae</taxon>
        <taxon>Lacticaseibacillus</taxon>
    </lineage>
</organism>
<proteinExistence type="predicted"/>
<dbReference type="CDD" id="cd00093">
    <property type="entry name" value="HTH_XRE"/>
    <property type="match status" value="1"/>
</dbReference>
<gene>
    <name evidence="2" type="ORF">ACFQ5K_09205</name>
</gene>
<dbReference type="SMART" id="SM00530">
    <property type="entry name" value="HTH_XRE"/>
    <property type="match status" value="1"/>
</dbReference>
<evidence type="ECO:0000259" key="1">
    <source>
        <dbReference type="PROSITE" id="PS50943"/>
    </source>
</evidence>
<dbReference type="Pfam" id="PF01381">
    <property type="entry name" value="HTH_3"/>
    <property type="match status" value="1"/>
</dbReference>
<feature type="domain" description="HTH cro/C1-type" evidence="1">
    <location>
        <begin position="7"/>
        <end position="53"/>
    </location>
</feature>
<protein>
    <submittedName>
        <fullName evidence="2">Helix-turn-helix domain-containing protein</fullName>
    </submittedName>
</protein>
<dbReference type="Gene3D" id="1.10.260.40">
    <property type="entry name" value="lambda repressor-like DNA-binding domains"/>
    <property type="match status" value="1"/>
</dbReference>
<evidence type="ECO:0000313" key="2">
    <source>
        <dbReference type="EMBL" id="MFD1441548.1"/>
    </source>
</evidence>
<accession>A0ABW4CZP8</accession>
<keyword evidence="3" id="KW-1185">Reference proteome</keyword>
<dbReference type="EMBL" id="JBHTOK010000071">
    <property type="protein sequence ID" value="MFD1441548.1"/>
    <property type="molecule type" value="Genomic_DNA"/>
</dbReference>
<dbReference type="InterPro" id="IPR010982">
    <property type="entry name" value="Lambda_DNA-bd_dom_sf"/>
</dbReference>
<dbReference type="PROSITE" id="PS50943">
    <property type="entry name" value="HTH_CROC1"/>
    <property type="match status" value="1"/>
</dbReference>